<keyword evidence="2" id="KW-0805">Transcription regulation</keyword>
<comment type="similarity">
    <text evidence="2">Belongs to the RAP1 family.</text>
</comment>
<feature type="region of interest" description="Disordered" evidence="3">
    <location>
        <begin position="142"/>
        <end position="244"/>
    </location>
</feature>
<dbReference type="GO" id="GO:0070187">
    <property type="term" value="C:shelterin complex"/>
    <property type="evidence" value="ECO:0007669"/>
    <property type="project" value="TreeGrafter"/>
</dbReference>
<feature type="compositionally biased region" description="Low complexity" evidence="3">
    <location>
        <begin position="436"/>
        <end position="448"/>
    </location>
</feature>
<evidence type="ECO:0000256" key="1">
    <source>
        <dbReference type="ARBA" id="ARBA00023242"/>
    </source>
</evidence>
<feature type="compositionally biased region" description="Basic and acidic residues" evidence="3">
    <location>
        <begin position="360"/>
        <end position="397"/>
    </location>
</feature>
<feature type="region of interest" description="Disordered" evidence="3">
    <location>
        <begin position="360"/>
        <end position="487"/>
    </location>
</feature>
<keyword evidence="2" id="KW-0010">Activator</keyword>
<keyword evidence="1 2" id="KW-0539">Nucleus</keyword>
<protein>
    <recommendedName>
        <fullName evidence="2">Telomeric repeat-binding factor 2-interacting protein 1</fullName>
        <shortName evidence="2">TERF2-interacting telomeric protein 1</shortName>
    </recommendedName>
    <alternativeName>
        <fullName evidence="2">Repressor/activator protein 1 homolog</fullName>
    </alternativeName>
</protein>
<organism evidence="5 6">
    <name type="scientific">Parnassius mnemosyne</name>
    <name type="common">clouded apollo</name>
    <dbReference type="NCBI Taxonomy" id="213953"/>
    <lineage>
        <taxon>Eukaryota</taxon>
        <taxon>Metazoa</taxon>
        <taxon>Ecdysozoa</taxon>
        <taxon>Arthropoda</taxon>
        <taxon>Hexapoda</taxon>
        <taxon>Insecta</taxon>
        <taxon>Pterygota</taxon>
        <taxon>Neoptera</taxon>
        <taxon>Endopterygota</taxon>
        <taxon>Lepidoptera</taxon>
        <taxon>Glossata</taxon>
        <taxon>Ditrysia</taxon>
        <taxon>Papilionoidea</taxon>
        <taxon>Papilionidae</taxon>
        <taxon>Parnassiinae</taxon>
        <taxon>Parnassini</taxon>
        <taxon>Parnassius</taxon>
        <taxon>Driopa</taxon>
    </lineage>
</organism>
<feature type="compositionally biased region" description="Low complexity" evidence="3">
    <location>
        <begin position="601"/>
        <end position="615"/>
    </location>
</feature>
<name>A0AAV1KXK9_9NEOP</name>
<feature type="region of interest" description="Disordered" evidence="3">
    <location>
        <begin position="587"/>
        <end position="737"/>
    </location>
</feature>
<dbReference type="GO" id="GO:0006355">
    <property type="term" value="P:regulation of DNA-templated transcription"/>
    <property type="evidence" value="ECO:0007669"/>
    <property type="project" value="UniProtKB-UniRule"/>
</dbReference>
<evidence type="ECO:0000256" key="3">
    <source>
        <dbReference type="SAM" id="MobiDB-lite"/>
    </source>
</evidence>
<comment type="subunit">
    <text evidence="2">Homodimer.</text>
</comment>
<evidence type="ECO:0000256" key="2">
    <source>
        <dbReference type="RuleBase" id="RU367107"/>
    </source>
</evidence>
<keyword evidence="2" id="KW-0779">Telomere</keyword>
<feature type="compositionally biased region" description="Basic and acidic residues" evidence="3">
    <location>
        <begin position="708"/>
        <end position="724"/>
    </location>
</feature>
<accession>A0AAV1KXK9</accession>
<keyword evidence="2" id="KW-0804">Transcription</keyword>
<dbReference type="EMBL" id="CAVLGL010000082">
    <property type="protein sequence ID" value="CAK1587399.1"/>
    <property type="molecule type" value="Genomic_DNA"/>
</dbReference>
<comment type="caution">
    <text evidence="5">The sequence shown here is derived from an EMBL/GenBank/DDBJ whole genome shotgun (WGS) entry which is preliminary data.</text>
</comment>
<dbReference type="InterPro" id="IPR015010">
    <property type="entry name" value="TERF2IP_Myb"/>
</dbReference>
<feature type="compositionally biased region" description="Gly residues" evidence="3">
    <location>
        <begin position="470"/>
        <end position="486"/>
    </location>
</feature>
<gene>
    <name evidence="5" type="ORF">PARMNEM_LOCUS8234</name>
</gene>
<dbReference type="Pfam" id="PF08914">
    <property type="entry name" value="Myb_Rap1"/>
    <property type="match status" value="1"/>
</dbReference>
<feature type="compositionally biased region" description="Polar residues" evidence="3">
    <location>
        <begin position="190"/>
        <end position="223"/>
    </location>
</feature>
<dbReference type="InterPro" id="IPR039595">
    <property type="entry name" value="TE2IP/Rap1"/>
</dbReference>
<keyword evidence="6" id="KW-1185">Reference proteome</keyword>
<comment type="subcellular location">
    <subcellularLocation>
        <location evidence="2">Nucleus</location>
    </subcellularLocation>
    <subcellularLocation>
        <location evidence="2">Chromosome</location>
        <location evidence="2">Telomere</location>
    </subcellularLocation>
</comment>
<sequence length="737" mass="82697">MSAKFFIYAGRRWRELETESGRLSGWGRAKFVFLRRGRLVVARRCAVLRALRALATGRGNAARDGLALSKYVPPAVANEKKKDKSPAPVSCKECQRHHEHVVLPQHCTQCMNNARFDRLVNLNTSTVGTQCVATANASVQVTQSPTNRRQSVNSSDDKMALSRIASLPKRNKRGKFVKTQSHLNKKSADTTRFTENTLEVQTNKPTITHSKQQSVDIPQNKSLINKKRKRSPSSSSTSTKVTYSEKESADAVKELVIEEKDVELLRRFLLKNNFGVDVEQFDKSEAYKEKVFYSINPLVVIERCPRVKQMLTEQQNPANGVSIKQFMTVLGLQTVEERNSQKLRYKTRSRVSQIINSMSHKDVFMSENNKENESVPKKAEHKAEKKPSKVLREDNVRLNHLKSVSQEIKKGPPLSRARISSPRGEAPRPRLLADKVVVVSSSSSSSSSEGKAFQAPPSAAPSRPTRVKSGRGGSSGGGKVRGGRGTGAREYSALEDAAIVSWIRTGNRARLVNGNRLWRELQSEYTARTGTVRSWHSLRNRYLRYLLPALQRLALPHDAARLRAAAATGELKSRKVQSQNSMLVLPPVRSAWARRRHSRRATTTSPAPTGSAGPTRSLRQPRPNASTPKNAEKSTRPQRTPTYSELTRHFANANDDNSSDDFESTEASAPHRKRRSPFHRLRDRATPQSVPAAESRSQRYTRRSTRNNTDKEPSPDHSLKEDAPKKRRRLYNPKTAF</sequence>
<comment type="function">
    <text evidence="2">Acts both as a regulator of telomere function and as a transcription regulator. Involved in the regulation of telomere length and protection as a component of the shelterin complex (telosome). Does not bind DNA directly: recruited to telomeric double-stranded 5'-TTAGGG-3' repeats via its interaction with terf2. Independently of its function in telomeres, also acts as a transcription regulator: recruited to extratelomeric 5'-TTAGGG-3' sites via its association with terf2 or other factors, and regulates gene expression.</text>
</comment>
<dbReference type="PANTHER" id="PTHR16466">
    <property type="entry name" value="TELOMERE REPEAT-BINDING FACTOR 2-INTERACTING PROTEIN 1"/>
    <property type="match status" value="1"/>
</dbReference>
<evidence type="ECO:0000259" key="4">
    <source>
        <dbReference type="Pfam" id="PF08914"/>
    </source>
</evidence>
<feature type="compositionally biased region" description="Basic residues" evidence="3">
    <location>
        <begin position="670"/>
        <end position="682"/>
    </location>
</feature>
<dbReference type="GO" id="GO:0042162">
    <property type="term" value="F:telomeric DNA binding"/>
    <property type="evidence" value="ECO:0007669"/>
    <property type="project" value="TreeGrafter"/>
</dbReference>
<dbReference type="Gene3D" id="1.10.10.60">
    <property type="entry name" value="Homeodomain-like"/>
    <property type="match status" value="1"/>
</dbReference>
<dbReference type="AlphaFoldDB" id="A0AAV1KXK9"/>
<reference evidence="5 6" key="1">
    <citation type="submission" date="2023-11" db="EMBL/GenBank/DDBJ databases">
        <authorList>
            <person name="Hedman E."/>
            <person name="Englund M."/>
            <person name="Stromberg M."/>
            <person name="Nyberg Akerstrom W."/>
            <person name="Nylinder S."/>
            <person name="Jareborg N."/>
            <person name="Kallberg Y."/>
            <person name="Kronander E."/>
        </authorList>
    </citation>
    <scope>NUCLEOTIDE SEQUENCE [LARGE SCALE GENOMIC DNA]</scope>
</reference>
<dbReference type="PANTHER" id="PTHR16466:SF6">
    <property type="entry name" value="TELOMERIC REPEAT-BINDING FACTOR 2-INTERACTING PROTEIN 1"/>
    <property type="match status" value="1"/>
</dbReference>
<feature type="compositionally biased region" description="Low complexity" evidence="3">
    <location>
        <begin position="232"/>
        <end position="242"/>
    </location>
</feature>
<proteinExistence type="inferred from homology"/>
<feature type="compositionally biased region" description="Polar residues" evidence="3">
    <location>
        <begin position="142"/>
        <end position="154"/>
    </location>
</feature>
<dbReference type="GO" id="GO:0031848">
    <property type="term" value="P:protection from non-homologous end joining at telomere"/>
    <property type="evidence" value="ECO:0007669"/>
    <property type="project" value="TreeGrafter"/>
</dbReference>
<feature type="domain" description="TERF2-interacting telomeric protein 1 Myb" evidence="4">
    <location>
        <begin position="491"/>
        <end position="548"/>
    </location>
</feature>
<evidence type="ECO:0000313" key="5">
    <source>
        <dbReference type="EMBL" id="CAK1587399.1"/>
    </source>
</evidence>
<evidence type="ECO:0000313" key="6">
    <source>
        <dbReference type="Proteomes" id="UP001314205"/>
    </source>
</evidence>
<dbReference type="Proteomes" id="UP001314205">
    <property type="component" value="Unassembled WGS sequence"/>
</dbReference>
<dbReference type="GO" id="GO:0010833">
    <property type="term" value="P:telomere maintenance via telomere lengthening"/>
    <property type="evidence" value="ECO:0007669"/>
    <property type="project" value="UniProtKB-UniRule"/>
</dbReference>
<keyword evidence="2" id="KW-0158">Chromosome</keyword>